<dbReference type="EMBL" id="CACVAS010000030">
    <property type="protein sequence ID" value="CAA6803794.1"/>
    <property type="molecule type" value="Genomic_DNA"/>
</dbReference>
<sequence length="135" mass="15123">MKKYKVVFLASFVVMSVTVYATTKEQFSVISAMKQGKKVECTGVKKVITAKKVRVHEGYKVELSLNESGNSFEATEQDTSDLGGYSPIPYPCDLIDGFTSTDLNISNEKVFVCRDDSYAITEEVYLLKNCMLKVY</sequence>
<name>A0A6S6SFK4_9BACT</name>
<reference evidence="2" key="1">
    <citation type="submission" date="2020-01" db="EMBL/GenBank/DDBJ databases">
        <authorList>
            <person name="Meier V. D."/>
            <person name="Meier V D."/>
        </authorList>
    </citation>
    <scope>NUCLEOTIDE SEQUENCE</scope>
    <source>
        <strain evidence="2">HLG_WM_MAG_01</strain>
    </source>
</reference>
<accession>A0A6S6SFK4</accession>
<keyword evidence="1" id="KW-0732">Signal</keyword>
<protein>
    <submittedName>
        <fullName evidence="2">Uncharacterized protein</fullName>
    </submittedName>
</protein>
<feature type="signal peptide" evidence="1">
    <location>
        <begin position="1"/>
        <end position="21"/>
    </location>
</feature>
<feature type="chain" id="PRO_5027997540" evidence="1">
    <location>
        <begin position="22"/>
        <end position="135"/>
    </location>
</feature>
<proteinExistence type="predicted"/>
<gene>
    <name evidence="2" type="ORF">HELGO_WM2836</name>
</gene>
<dbReference type="AlphaFoldDB" id="A0A6S6SFK4"/>
<organism evidence="2">
    <name type="scientific">uncultured Sulfurovum sp</name>
    <dbReference type="NCBI Taxonomy" id="269237"/>
    <lineage>
        <taxon>Bacteria</taxon>
        <taxon>Pseudomonadati</taxon>
        <taxon>Campylobacterota</taxon>
        <taxon>Epsilonproteobacteria</taxon>
        <taxon>Campylobacterales</taxon>
        <taxon>Sulfurovaceae</taxon>
        <taxon>Sulfurovum</taxon>
        <taxon>environmental samples</taxon>
    </lineage>
</organism>
<evidence type="ECO:0000313" key="2">
    <source>
        <dbReference type="EMBL" id="CAA6803794.1"/>
    </source>
</evidence>
<evidence type="ECO:0000256" key="1">
    <source>
        <dbReference type="SAM" id="SignalP"/>
    </source>
</evidence>